<protein>
    <submittedName>
        <fullName evidence="3">Barstar family protein</fullName>
    </submittedName>
</protein>
<dbReference type="Pfam" id="PF01337">
    <property type="entry name" value="Barstar"/>
    <property type="match status" value="1"/>
</dbReference>
<name>A0ABV6V9A5_9ACTN</name>
<comment type="caution">
    <text evidence="3">The sequence shown here is derived from an EMBL/GenBank/DDBJ whole genome shotgun (WGS) entry which is preliminary data.</text>
</comment>
<comment type="similarity">
    <text evidence="1">Belongs to the barstar family.</text>
</comment>
<keyword evidence="4" id="KW-1185">Reference proteome</keyword>
<dbReference type="Gene3D" id="3.30.370.10">
    <property type="entry name" value="Barstar-like"/>
    <property type="match status" value="1"/>
</dbReference>
<dbReference type="RefSeq" id="WP_380507725.1">
    <property type="nucleotide sequence ID" value="NZ_JBHEZX010000005.1"/>
</dbReference>
<dbReference type="InterPro" id="IPR035905">
    <property type="entry name" value="Barstar-like_sf"/>
</dbReference>
<evidence type="ECO:0000256" key="1">
    <source>
        <dbReference type="ARBA" id="ARBA00006845"/>
    </source>
</evidence>
<reference evidence="3 4" key="1">
    <citation type="submission" date="2024-09" db="EMBL/GenBank/DDBJ databases">
        <authorList>
            <person name="Lee S.D."/>
        </authorList>
    </citation>
    <scope>NUCLEOTIDE SEQUENCE [LARGE SCALE GENOMIC DNA]</scope>
    <source>
        <strain evidence="3 4">N1-1</strain>
    </source>
</reference>
<dbReference type="EMBL" id="JBHEZX010000005">
    <property type="protein sequence ID" value="MFC1410310.1"/>
    <property type="molecule type" value="Genomic_DNA"/>
</dbReference>
<evidence type="ECO:0000313" key="3">
    <source>
        <dbReference type="EMBL" id="MFC1410310.1"/>
    </source>
</evidence>
<organism evidence="3 4">
    <name type="scientific">Streptacidiphilus alkalitolerans</name>
    <dbReference type="NCBI Taxonomy" id="3342712"/>
    <lineage>
        <taxon>Bacteria</taxon>
        <taxon>Bacillati</taxon>
        <taxon>Actinomycetota</taxon>
        <taxon>Actinomycetes</taxon>
        <taxon>Kitasatosporales</taxon>
        <taxon>Streptomycetaceae</taxon>
        <taxon>Streptacidiphilus</taxon>
    </lineage>
</organism>
<dbReference type="SUPFAM" id="SSF52038">
    <property type="entry name" value="Barstar-related"/>
    <property type="match status" value="1"/>
</dbReference>
<dbReference type="InterPro" id="IPR000468">
    <property type="entry name" value="Barstar"/>
</dbReference>
<evidence type="ECO:0000313" key="4">
    <source>
        <dbReference type="Proteomes" id="UP001592582"/>
    </source>
</evidence>
<sequence length="398" mass="43104">MRSEEHVGWEGDFLVRYLLVQEDTGDEEGDVLWGRCAEVEGLFADAPALPREVLTLRGCPRESLLVQAVTADLEPVRLLGNGMLSIEPADPASGGPALFWDLEDTAVLAQRPTPGDPGRVDIVVGAGVARYDDLRGGRRLPSSPRFELWFPSIRGDNPSGGCRSIDGLFTPRPHRPTQPVHLIGCEPAPPLLALLCHPLPQQADPITLRCLDRHGRTMANYRLGLDTVEARPSVLGGTLIDVTITDPGHDRPTLAARTVWEIWSRGVPTRPNQWAQFDAEGRSAWLNLTRVGPYGLHGHSGGTYHLDGQHATDRSGLLLALGEALLGPGANYGMNLDAVEDNLCGGPSVVPPFTLVWHHAAITRHALAGHILHHLGGLSYFEATVNILREKGVTIVLQ</sequence>
<gene>
    <name evidence="3" type="ORF">ACEZDG_13640</name>
</gene>
<accession>A0ABV6V9A5</accession>
<feature type="domain" description="Barstar (barnase inhibitor)" evidence="2">
    <location>
        <begin position="304"/>
        <end position="368"/>
    </location>
</feature>
<proteinExistence type="inferred from homology"/>
<evidence type="ECO:0000259" key="2">
    <source>
        <dbReference type="Pfam" id="PF01337"/>
    </source>
</evidence>
<dbReference type="Proteomes" id="UP001592582">
    <property type="component" value="Unassembled WGS sequence"/>
</dbReference>